<proteinExistence type="predicted"/>
<dbReference type="Proteomes" id="UP001301442">
    <property type="component" value="Chromosome"/>
</dbReference>
<organism evidence="1 2">
    <name type="scientific">Thalassotalea fonticola</name>
    <dbReference type="NCBI Taxonomy" id="3065649"/>
    <lineage>
        <taxon>Bacteria</taxon>
        <taxon>Pseudomonadati</taxon>
        <taxon>Pseudomonadota</taxon>
        <taxon>Gammaproteobacteria</taxon>
        <taxon>Alteromonadales</taxon>
        <taxon>Colwelliaceae</taxon>
        <taxon>Thalassotalea</taxon>
    </lineage>
</organism>
<evidence type="ECO:0000313" key="1">
    <source>
        <dbReference type="EMBL" id="WOH36641.1"/>
    </source>
</evidence>
<gene>
    <name evidence="1" type="ORF">RI844_14860</name>
</gene>
<sequence length="394" mass="45030">MTFLISLLVIFIFIFIFIIKAKNIDLWLGHYLLRKLTTKKYSGTKHIMFCVVDHFEPQWGDNISIGQERARVDRWLNDYPKVAKKFKDADGCHPKHCFYYPEEEYRQEHLDKIANICAQDLGEIEIHLHHDNDNSENLTKTLSNFTQILHENHGAFTRHPVTGLLQYSFVHGNWCLNNSNPDGTMCGVNDELIILRDTGCYADLTFPSAPSPTQPAFANEIYYASDKPGMPNSHNKGKPVTCSKPASGDLMIITGPLGLNFKQRKKGVFPKIENADIRKNLPVTLNRIKLWVETAISVAGRPEWIFIKVHTHGAQEESMDTLLGTPFEQMCHDLDTHYNDGKNYVLHYVSAREMYNIIKAAETNKKGNPNQYRDFLIAKPNYKNASENVRVACS</sequence>
<evidence type="ECO:0000313" key="2">
    <source>
        <dbReference type="Proteomes" id="UP001301442"/>
    </source>
</evidence>
<dbReference type="EMBL" id="CP136600">
    <property type="protein sequence ID" value="WOH36641.1"/>
    <property type="molecule type" value="Genomic_DNA"/>
</dbReference>
<dbReference type="RefSeq" id="WP_348395453.1">
    <property type="nucleotide sequence ID" value="NZ_CP136600.1"/>
</dbReference>
<keyword evidence="2" id="KW-1185">Reference proteome</keyword>
<protein>
    <submittedName>
        <fullName evidence="1">Uncharacterized protein</fullName>
    </submittedName>
</protein>
<reference evidence="1 2" key="1">
    <citation type="submission" date="2023-09" db="EMBL/GenBank/DDBJ databases">
        <authorList>
            <person name="Qi X."/>
        </authorList>
    </citation>
    <scope>NUCLEOTIDE SEQUENCE [LARGE SCALE GENOMIC DNA]</scope>
    <source>
        <strain evidence="1 2">S1-1</strain>
    </source>
</reference>
<accession>A0ABZ0GLG8</accession>
<name>A0ABZ0GLG8_9GAMM</name>